<dbReference type="Gene3D" id="1.20.1560.10">
    <property type="entry name" value="ABC transporter type 1, transmembrane domain"/>
    <property type="match status" value="1"/>
</dbReference>
<dbReference type="CDD" id="cd18548">
    <property type="entry name" value="ABC_6TM_Tm287_like"/>
    <property type="match status" value="1"/>
</dbReference>
<keyword evidence="11" id="KW-1185">Reference proteome</keyword>
<sequence length="592" mass="63559">MLIRLLRERLRPYTRPLLVVVALQLLGTMASLYLPSLNARIIDQGIARGDTGYIVTVGAWMLLVALVQIVCSVAAVYVGSQTAMGFGRDVRGALFHRVGEFSAREVNRFGAPSLITRGTNDVQQVQMLVLLSCTMLVTAPIMCFGGVIMALQEDAQLSWLVLVCVPVLALSIGAVIVRMVPGFRSMQTRIDDVNRILREQITGIRVVRAFVREPEETARFARANTDLTDVALRVGRLQARIFPIVMLVLNISSVAVLWFGAGRIDTGQMQVGALTAFLTYLTQILMAVMMATFMVMMIPRAAVCAERINEVLDTESSVALPETPVVPQVATGVLELRGAGFAYPGAAEPVLRDVTFTARPGTTTAIVGSTGAGKTTLLGLVPRLFDATGGAVLVDGTDVRELDPEYLWGRVGIVPQKPYLFSGTVASNLRYGNPDATDDQLWAALEVAQGADFVRAMPEGLDAPITQGGTNVSGGQRQRLAIARLLVRAPQVYLFDDSFSALDLATDARLRAALRPVTKTATVLVVAQRVASIRDADQIVVLDDGAVVGIGTHDELLAGCPTYVEIVASQFSAEEFGAEELGAVRISAEEMA</sequence>
<feature type="transmembrane region" description="Helical" evidence="7">
    <location>
        <begin position="127"/>
        <end position="151"/>
    </location>
</feature>
<dbReference type="InterPro" id="IPR003439">
    <property type="entry name" value="ABC_transporter-like_ATP-bd"/>
</dbReference>
<keyword evidence="2 7" id="KW-0812">Transmembrane</keyword>
<dbReference type="Pfam" id="PF00664">
    <property type="entry name" value="ABC_membrane"/>
    <property type="match status" value="1"/>
</dbReference>
<dbReference type="InterPro" id="IPR027417">
    <property type="entry name" value="P-loop_NTPase"/>
</dbReference>
<evidence type="ECO:0000313" key="11">
    <source>
        <dbReference type="Proteomes" id="UP001296706"/>
    </source>
</evidence>
<evidence type="ECO:0000256" key="5">
    <source>
        <dbReference type="ARBA" id="ARBA00022989"/>
    </source>
</evidence>
<comment type="subcellular location">
    <subcellularLocation>
        <location evidence="1">Cell membrane</location>
        <topology evidence="1">Multi-pass membrane protein</topology>
    </subcellularLocation>
</comment>
<gene>
    <name evidence="10" type="ORF">HF577_12550</name>
</gene>
<dbReference type="SMART" id="SM00382">
    <property type="entry name" value="AAA"/>
    <property type="match status" value="1"/>
</dbReference>
<evidence type="ECO:0000313" key="10">
    <source>
        <dbReference type="EMBL" id="NMH77910.1"/>
    </source>
</evidence>
<feature type="domain" description="ABC transporter" evidence="8">
    <location>
        <begin position="334"/>
        <end position="569"/>
    </location>
</feature>
<dbReference type="SUPFAM" id="SSF52540">
    <property type="entry name" value="P-loop containing nucleoside triphosphate hydrolases"/>
    <property type="match status" value="1"/>
</dbReference>
<dbReference type="Pfam" id="PF00005">
    <property type="entry name" value="ABC_tran"/>
    <property type="match status" value="1"/>
</dbReference>
<evidence type="ECO:0000256" key="3">
    <source>
        <dbReference type="ARBA" id="ARBA00022741"/>
    </source>
</evidence>
<proteinExistence type="predicted"/>
<protein>
    <submittedName>
        <fullName evidence="10">ABC transporter ATP-binding protein</fullName>
    </submittedName>
</protein>
<keyword evidence="4 10" id="KW-0067">ATP-binding</keyword>
<feature type="transmembrane region" description="Helical" evidence="7">
    <location>
        <begin position="12"/>
        <end position="33"/>
    </location>
</feature>
<evidence type="ECO:0000256" key="4">
    <source>
        <dbReference type="ARBA" id="ARBA00022840"/>
    </source>
</evidence>
<feature type="transmembrane region" description="Helical" evidence="7">
    <location>
        <begin position="53"/>
        <end position="78"/>
    </location>
</feature>
<dbReference type="GO" id="GO:0005524">
    <property type="term" value="F:ATP binding"/>
    <property type="evidence" value="ECO:0007669"/>
    <property type="project" value="UniProtKB-KW"/>
</dbReference>
<evidence type="ECO:0000256" key="6">
    <source>
        <dbReference type="ARBA" id="ARBA00023136"/>
    </source>
</evidence>
<evidence type="ECO:0000256" key="2">
    <source>
        <dbReference type="ARBA" id="ARBA00022692"/>
    </source>
</evidence>
<dbReference type="PANTHER" id="PTHR43394:SF1">
    <property type="entry name" value="ATP-BINDING CASSETTE SUB-FAMILY B MEMBER 10, MITOCHONDRIAL"/>
    <property type="match status" value="1"/>
</dbReference>
<dbReference type="InterPro" id="IPR039421">
    <property type="entry name" value="Type_1_exporter"/>
</dbReference>
<dbReference type="EMBL" id="JAAXKY010000032">
    <property type="protein sequence ID" value="NMH77910.1"/>
    <property type="molecule type" value="Genomic_DNA"/>
</dbReference>
<dbReference type="SUPFAM" id="SSF90123">
    <property type="entry name" value="ABC transporter transmembrane region"/>
    <property type="match status" value="1"/>
</dbReference>
<dbReference type="RefSeq" id="WP_169395978.1">
    <property type="nucleotide sequence ID" value="NZ_BAAAJH010000037.1"/>
</dbReference>
<evidence type="ECO:0000259" key="8">
    <source>
        <dbReference type="PROSITE" id="PS50893"/>
    </source>
</evidence>
<name>A0ABX1RBZ8_9PSEU</name>
<evidence type="ECO:0000259" key="9">
    <source>
        <dbReference type="PROSITE" id="PS50929"/>
    </source>
</evidence>
<dbReference type="Gene3D" id="3.40.50.300">
    <property type="entry name" value="P-loop containing nucleotide triphosphate hydrolases"/>
    <property type="match status" value="1"/>
</dbReference>
<dbReference type="InterPro" id="IPR011527">
    <property type="entry name" value="ABC1_TM_dom"/>
</dbReference>
<keyword evidence="5 7" id="KW-1133">Transmembrane helix</keyword>
<dbReference type="PROSITE" id="PS50893">
    <property type="entry name" value="ABC_TRANSPORTER_2"/>
    <property type="match status" value="1"/>
</dbReference>
<feature type="transmembrane region" description="Helical" evidence="7">
    <location>
        <begin position="157"/>
        <end position="180"/>
    </location>
</feature>
<accession>A0ABX1RBZ8</accession>
<dbReference type="Proteomes" id="UP001296706">
    <property type="component" value="Unassembled WGS sequence"/>
</dbReference>
<keyword evidence="6 7" id="KW-0472">Membrane</keyword>
<dbReference type="PROSITE" id="PS00211">
    <property type="entry name" value="ABC_TRANSPORTER_1"/>
    <property type="match status" value="1"/>
</dbReference>
<dbReference type="InterPro" id="IPR017871">
    <property type="entry name" value="ABC_transporter-like_CS"/>
</dbReference>
<keyword evidence="3" id="KW-0547">Nucleotide-binding</keyword>
<dbReference type="PROSITE" id="PS50929">
    <property type="entry name" value="ABC_TM1F"/>
    <property type="match status" value="1"/>
</dbReference>
<reference evidence="10 11" key="1">
    <citation type="submission" date="2020-04" db="EMBL/GenBank/DDBJ databases">
        <authorList>
            <person name="Klaysubun C."/>
            <person name="Duangmal K."/>
            <person name="Lipun K."/>
        </authorList>
    </citation>
    <scope>NUCLEOTIDE SEQUENCE [LARGE SCALE GENOMIC DNA]</scope>
    <source>
        <strain evidence="10 11">JCM 11839</strain>
    </source>
</reference>
<evidence type="ECO:0000256" key="7">
    <source>
        <dbReference type="SAM" id="Phobius"/>
    </source>
</evidence>
<comment type="caution">
    <text evidence="10">The sequence shown here is derived from an EMBL/GenBank/DDBJ whole genome shotgun (WGS) entry which is preliminary data.</text>
</comment>
<feature type="domain" description="ABC transmembrane type-1" evidence="9">
    <location>
        <begin position="18"/>
        <end position="300"/>
    </location>
</feature>
<feature type="transmembrane region" description="Helical" evidence="7">
    <location>
        <begin position="273"/>
        <end position="298"/>
    </location>
</feature>
<dbReference type="PANTHER" id="PTHR43394">
    <property type="entry name" value="ATP-DEPENDENT PERMEASE MDL1, MITOCHONDRIAL"/>
    <property type="match status" value="1"/>
</dbReference>
<evidence type="ECO:0000256" key="1">
    <source>
        <dbReference type="ARBA" id="ARBA00004651"/>
    </source>
</evidence>
<organism evidence="10 11">
    <name type="scientific">Pseudonocardia xinjiangensis</name>
    <dbReference type="NCBI Taxonomy" id="75289"/>
    <lineage>
        <taxon>Bacteria</taxon>
        <taxon>Bacillati</taxon>
        <taxon>Actinomycetota</taxon>
        <taxon>Actinomycetes</taxon>
        <taxon>Pseudonocardiales</taxon>
        <taxon>Pseudonocardiaceae</taxon>
        <taxon>Pseudonocardia</taxon>
    </lineage>
</organism>
<feature type="transmembrane region" description="Helical" evidence="7">
    <location>
        <begin position="241"/>
        <end position="261"/>
    </location>
</feature>
<dbReference type="InterPro" id="IPR003593">
    <property type="entry name" value="AAA+_ATPase"/>
</dbReference>
<dbReference type="InterPro" id="IPR036640">
    <property type="entry name" value="ABC1_TM_sf"/>
</dbReference>